<accession>A0ABR5E0N5</accession>
<keyword evidence="2" id="KW-1185">Reference proteome</keyword>
<proteinExistence type="predicted"/>
<gene>
    <name evidence="1" type="ORF">WH91_06750</name>
</gene>
<comment type="caution">
    <text evidence="1">The sequence shown here is derived from an EMBL/GenBank/DDBJ whole genome shotgun (WGS) entry which is preliminary data.</text>
</comment>
<name>A0ABR5E0N5_9HYPH</name>
<dbReference type="EMBL" id="LAPV01000076">
    <property type="protein sequence ID" value="KKC33831.1"/>
    <property type="molecule type" value="Genomic_DNA"/>
</dbReference>
<evidence type="ECO:0000313" key="2">
    <source>
        <dbReference type="Proteomes" id="UP000033519"/>
    </source>
</evidence>
<reference evidence="1 2" key="1">
    <citation type="submission" date="2015-03" db="EMBL/GenBank/DDBJ databases">
        <authorList>
            <person name="Lepp D."/>
            <person name="Hassan Y.I."/>
            <person name="Li X.-Z."/>
            <person name="Zhou T."/>
        </authorList>
    </citation>
    <scope>NUCLEOTIDE SEQUENCE [LARGE SCALE GENOMIC DNA]</scope>
    <source>
        <strain evidence="1 2">Cr7-05</strain>
    </source>
</reference>
<evidence type="ECO:0000313" key="1">
    <source>
        <dbReference type="EMBL" id="KKC33831.1"/>
    </source>
</evidence>
<protein>
    <submittedName>
        <fullName evidence="1">Uncharacterized protein</fullName>
    </submittedName>
</protein>
<feature type="non-terminal residue" evidence="1">
    <location>
        <position position="1"/>
    </location>
</feature>
<dbReference type="Proteomes" id="UP000033519">
    <property type="component" value="Unassembled WGS sequence"/>
</dbReference>
<organism evidence="1 2">
    <name type="scientific">Devosia psychrophila</name>
    <dbReference type="NCBI Taxonomy" id="728005"/>
    <lineage>
        <taxon>Bacteria</taxon>
        <taxon>Pseudomonadati</taxon>
        <taxon>Pseudomonadota</taxon>
        <taxon>Alphaproteobacteria</taxon>
        <taxon>Hyphomicrobiales</taxon>
        <taxon>Devosiaceae</taxon>
        <taxon>Devosia</taxon>
    </lineage>
</organism>
<sequence length="72" mass="7822">GSAHPMLSAQIGHPNPTFGLAQDRQDLGFAISRHLHQNLLVHIAEKILLLNPIDQRGDYRVYAGALVGIATL</sequence>